<reference evidence="4 5" key="1">
    <citation type="submission" date="2018-11" db="EMBL/GenBank/DDBJ databases">
        <authorList>
            <consortium name="Pathogen Informatics"/>
        </authorList>
    </citation>
    <scope>NUCLEOTIDE SEQUENCE [LARGE SCALE GENOMIC DNA]</scope>
    <source>
        <strain evidence="4 5">NST_G2</strain>
    </source>
</reference>
<feature type="repeat" description="ANK" evidence="3">
    <location>
        <begin position="27"/>
        <end position="49"/>
    </location>
</feature>
<evidence type="ECO:0000256" key="2">
    <source>
        <dbReference type="ARBA" id="ARBA00023043"/>
    </source>
</evidence>
<dbReference type="SUPFAM" id="SSF48403">
    <property type="entry name" value="Ankyrin repeat"/>
    <property type="match status" value="1"/>
</dbReference>
<keyword evidence="2 3" id="KW-0040">ANK repeat</keyword>
<gene>
    <name evidence="4" type="ORF">SSLN_LOCUS13721</name>
</gene>
<dbReference type="PANTHER" id="PTHR24171:SF9">
    <property type="entry name" value="ANKYRIN REPEAT DOMAIN-CONTAINING PROTEIN 39"/>
    <property type="match status" value="1"/>
</dbReference>
<dbReference type="AlphaFoldDB" id="A0A3P7D4M7"/>
<dbReference type="Gene3D" id="1.25.40.20">
    <property type="entry name" value="Ankyrin repeat-containing domain"/>
    <property type="match status" value="2"/>
</dbReference>
<organism evidence="4 5">
    <name type="scientific">Schistocephalus solidus</name>
    <name type="common">Tapeworm</name>
    <dbReference type="NCBI Taxonomy" id="70667"/>
    <lineage>
        <taxon>Eukaryota</taxon>
        <taxon>Metazoa</taxon>
        <taxon>Spiralia</taxon>
        <taxon>Lophotrochozoa</taxon>
        <taxon>Platyhelminthes</taxon>
        <taxon>Cestoda</taxon>
        <taxon>Eucestoda</taxon>
        <taxon>Diphyllobothriidea</taxon>
        <taxon>Diphyllobothriidae</taxon>
        <taxon>Schistocephalus</taxon>
    </lineage>
</organism>
<dbReference type="PROSITE" id="PS50297">
    <property type="entry name" value="ANK_REP_REGION"/>
    <property type="match status" value="3"/>
</dbReference>
<evidence type="ECO:0000313" key="5">
    <source>
        <dbReference type="Proteomes" id="UP000275846"/>
    </source>
</evidence>
<keyword evidence="5" id="KW-1185">Reference proteome</keyword>
<name>A0A3P7D4M7_SCHSO</name>
<dbReference type="EMBL" id="UYSU01038316">
    <property type="protein sequence ID" value="VDM00107.1"/>
    <property type="molecule type" value="Genomic_DNA"/>
</dbReference>
<feature type="repeat" description="ANK" evidence="3">
    <location>
        <begin position="160"/>
        <end position="192"/>
    </location>
</feature>
<accession>A0A3P7D4M7</accession>
<dbReference type="OrthoDB" id="539213at2759"/>
<dbReference type="InterPro" id="IPR002110">
    <property type="entry name" value="Ankyrin_rpt"/>
</dbReference>
<evidence type="ECO:0000256" key="3">
    <source>
        <dbReference type="PROSITE-ProRule" id="PRU00023"/>
    </source>
</evidence>
<dbReference type="PRINTS" id="PR01415">
    <property type="entry name" value="ANKYRIN"/>
</dbReference>
<sequence length="328" mass="35240">MLRYPPQGCLHNGTQVRGANPRLTDDEGRCPLHIAAWQGHSELVALLLQVRTRVTSLPVFRWQFILISLCCARLLYISELTLWSHLHYAGDGGGGGGGCGALSTGRVLAALQGQIRAGTPVDVRDKEDRTPLHSAAWQNHAAVCSLLLQAGADVNAVCSQGATALCIAAQEGHFDVCEVLLQHGANANQVDVYGRPPFKVALKAGHRKICALLERYGGRAPTDGSPRLRPRRKPTAAQVQLQPLATDAQSLGDRSAPMGLALAPPAPIQSRNMARLSFEHKTSTTAVETAVNSATFVMNKSRQGLSPLRVVAPPGRSCSWWSVFWMLA</sequence>
<feature type="repeat" description="ANK" evidence="3">
    <location>
        <begin position="127"/>
        <end position="159"/>
    </location>
</feature>
<evidence type="ECO:0000256" key="1">
    <source>
        <dbReference type="ARBA" id="ARBA00022737"/>
    </source>
</evidence>
<dbReference type="InterPro" id="IPR036770">
    <property type="entry name" value="Ankyrin_rpt-contain_sf"/>
</dbReference>
<keyword evidence="1" id="KW-0677">Repeat</keyword>
<dbReference type="PROSITE" id="PS50088">
    <property type="entry name" value="ANK_REPEAT"/>
    <property type="match status" value="3"/>
</dbReference>
<proteinExistence type="predicted"/>
<evidence type="ECO:0000313" key="4">
    <source>
        <dbReference type="EMBL" id="VDM00107.1"/>
    </source>
</evidence>
<dbReference type="Pfam" id="PF00023">
    <property type="entry name" value="Ank"/>
    <property type="match status" value="2"/>
</dbReference>
<dbReference type="SMART" id="SM00248">
    <property type="entry name" value="ANK"/>
    <property type="match status" value="4"/>
</dbReference>
<dbReference type="STRING" id="70667.A0A3P7D4M7"/>
<dbReference type="Proteomes" id="UP000275846">
    <property type="component" value="Unassembled WGS sequence"/>
</dbReference>
<protein>
    <submittedName>
        <fullName evidence="4">Uncharacterized protein</fullName>
    </submittedName>
</protein>
<dbReference type="PANTHER" id="PTHR24171">
    <property type="entry name" value="ANKYRIN REPEAT DOMAIN-CONTAINING PROTEIN 39-RELATED"/>
    <property type="match status" value="1"/>
</dbReference>
<dbReference type="Pfam" id="PF12796">
    <property type="entry name" value="Ank_2"/>
    <property type="match status" value="1"/>
</dbReference>